<feature type="domain" description="Retrovirus-related Pol polyprotein from transposon TNT 1-94-like beta-barrel" evidence="2">
    <location>
        <begin position="402"/>
        <end position="473"/>
    </location>
</feature>
<evidence type="ECO:0000313" key="3">
    <source>
        <dbReference type="EMBL" id="GEU72433.1"/>
    </source>
</evidence>
<dbReference type="InterPro" id="IPR054722">
    <property type="entry name" value="PolX-like_BBD"/>
</dbReference>
<comment type="caution">
    <text evidence="3">The sequence shown here is derived from an EMBL/GenBank/DDBJ whole genome shotgun (WGS) entry which is preliminary data.</text>
</comment>
<dbReference type="Pfam" id="PF22936">
    <property type="entry name" value="Pol_BBD"/>
    <property type="match status" value="1"/>
</dbReference>
<evidence type="ECO:0000256" key="1">
    <source>
        <dbReference type="SAM" id="MobiDB-lite"/>
    </source>
</evidence>
<dbReference type="AlphaFoldDB" id="A0A6L2MEM7"/>
<feature type="region of interest" description="Disordered" evidence="1">
    <location>
        <begin position="169"/>
        <end position="188"/>
    </location>
</feature>
<dbReference type="SUPFAM" id="SSF57756">
    <property type="entry name" value="Retrovirus zinc finger-like domains"/>
    <property type="match status" value="1"/>
</dbReference>
<organism evidence="3">
    <name type="scientific">Tanacetum cinerariifolium</name>
    <name type="common">Dalmatian daisy</name>
    <name type="synonym">Chrysanthemum cinerariifolium</name>
    <dbReference type="NCBI Taxonomy" id="118510"/>
    <lineage>
        <taxon>Eukaryota</taxon>
        <taxon>Viridiplantae</taxon>
        <taxon>Streptophyta</taxon>
        <taxon>Embryophyta</taxon>
        <taxon>Tracheophyta</taxon>
        <taxon>Spermatophyta</taxon>
        <taxon>Magnoliopsida</taxon>
        <taxon>eudicotyledons</taxon>
        <taxon>Gunneridae</taxon>
        <taxon>Pentapetalae</taxon>
        <taxon>asterids</taxon>
        <taxon>campanulids</taxon>
        <taxon>Asterales</taxon>
        <taxon>Asteraceae</taxon>
        <taxon>Asteroideae</taxon>
        <taxon>Anthemideae</taxon>
        <taxon>Anthemidinae</taxon>
        <taxon>Tanacetum</taxon>
    </lineage>
</organism>
<gene>
    <name evidence="3" type="ORF">Tci_044411</name>
</gene>
<reference evidence="3" key="1">
    <citation type="journal article" date="2019" name="Sci. Rep.">
        <title>Draft genome of Tanacetum cinerariifolium, the natural source of mosquito coil.</title>
        <authorList>
            <person name="Yamashiro T."/>
            <person name="Shiraishi A."/>
            <person name="Satake H."/>
            <person name="Nakayama K."/>
        </authorList>
    </citation>
    <scope>NUCLEOTIDE SEQUENCE</scope>
</reference>
<feature type="compositionally biased region" description="Low complexity" evidence="1">
    <location>
        <begin position="172"/>
        <end position="186"/>
    </location>
</feature>
<dbReference type="InterPro" id="IPR036875">
    <property type="entry name" value="Znf_CCHC_sf"/>
</dbReference>
<feature type="region of interest" description="Disordered" evidence="1">
    <location>
        <begin position="114"/>
        <end position="140"/>
    </location>
</feature>
<evidence type="ECO:0000259" key="2">
    <source>
        <dbReference type="Pfam" id="PF22936"/>
    </source>
</evidence>
<dbReference type="GO" id="GO:0003676">
    <property type="term" value="F:nucleic acid binding"/>
    <property type="evidence" value="ECO:0007669"/>
    <property type="project" value="InterPro"/>
</dbReference>
<accession>A0A6L2MEM7</accession>
<feature type="compositionally biased region" description="Basic and acidic residues" evidence="1">
    <location>
        <begin position="126"/>
        <end position="140"/>
    </location>
</feature>
<dbReference type="GO" id="GO:0008270">
    <property type="term" value="F:zinc ion binding"/>
    <property type="evidence" value="ECO:0007669"/>
    <property type="project" value="InterPro"/>
</dbReference>
<dbReference type="EMBL" id="BKCJ010006492">
    <property type="protein sequence ID" value="GEU72433.1"/>
    <property type="molecule type" value="Genomic_DNA"/>
</dbReference>
<sequence length="522" mass="58885">MKMEQYLAHTDYALWEVILNGNSAVQMTKDEAESTTNTNELNAAYSVSTATSHRSQAQGSHAFYEGKRFYKKTGRKLEFNGKEPVGFDKTKVECFNYHRRGHFTRDCRSIRNSRNMSRDAGNAGYRGRDNGKRLAKEEDEKSLVVQDGLGTYDWSYQVEEEATDFALMDFTSNPSSSSSSNSEENSLANDRFKKGKGYHAVPPPLTGNYMPPKSDLSFSRLDDSIYTFKISETFTSVTKYEKDALETSTACVDKPKADRSSAPLIQDWDSDNDNDRKATGHRESRLVWNNIQRINHHNKFAPTAVFTRSGRIPVSAAKPKAATSTSAAKPVNTADLNRVVNTVVSKAVSAVKGNGVTAVKTSACCVWRLRVNEIDQLSKDNRWIYTRVDYGHPHQALKNKRIVDSGCSRHMTRNKTYLADYQKINDEGFVAFGSSKGKIGKGKIRTEKLDFDDVYFVNEIQFNLFSVSQMYDKKNSVLFTEAECLVLSPNFKLLDESQVLLRIPRQSNMYNFDLQNVVLLGI</sequence>
<feature type="region of interest" description="Disordered" evidence="1">
    <location>
        <begin position="255"/>
        <end position="281"/>
    </location>
</feature>
<proteinExistence type="predicted"/>
<name>A0A6L2MEM7_TANCI</name>
<protein>
    <submittedName>
        <fullName evidence="3">Ribonuclease H-like domain-containing protein</fullName>
    </submittedName>
</protein>